<protein>
    <recommendedName>
        <fullName evidence="4">Transmembrane protein</fullName>
    </recommendedName>
</protein>
<organism evidence="2 3">
    <name type="scientific">Stephania yunnanensis</name>
    <dbReference type="NCBI Taxonomy" id="152371"/>
    <lineage>
        <taxon>Eukaryota</taxon>
        <taxon>Viridiplantae</taxon>
        <taxon>Streptophyta</taxon>
        <taxon>Embryophyta</taxon>
        <taxon>Tracheophyta</taxon>
        <taxon>Spermatophyta</taxon>
        <taxon>Magnoliopsida</taxon>
        <taxon>Ranunculales</taxon>
        <taxon>Menispermaceae</taxon>
        <taxon>Menispermoideae</taxon>
        <taxon>Cissampelideae</taxon>
        <taxon>Stephania</taxon>
    </lineage>
</organism>
<keyword evidence="1" id="KW-0472">Membrane</keyword>
<gene>
    <name evidence="2" type="ORF">Syun_011419</name>
</gene>
<dbReference type="Proteomes" id="UP001420932">
    <property type="component" value="Unassembled WGS sequence"/>
</dbReference>
<evidence type="ECO:0000313" key="2">
    <source>
        <dbReference type="EMBL" id="KAK9142019.1"/>
    </source>
</evidence>
<evidence type="ECO:0000256" key="1">
    <source>
        <dbReference type="SAM" id="Phobius"/>
    </source>
</evidence>
<keyword evidence="3" id="KW-1185">Reference proteome</keyword>
<keyword evidence="1" id="KW-0812">Transmembrane</keyword>
<keyword evidence="1" id="KW-1133">Transmembrane helix</keyword>
<comment type="caution">
    <text evidence="2">The sequence shown here is derived from an EMBL/GenBank/DDBJ whole genome shotgun (WGS) entry which is preliminary data.</text>
</comment>
<dbReference type="AlphaFoldDB" id="A0AAP0JY77"/>
<feature type="transmembrane region" description="Helical" evidence="1">
    <location>
        <begin position="12"/>
        <end position="33"/>
    </location>
</feature>
<reference evidence="2 3" key="1">
    <citation type="submission" date="2024-01" db="EMBL/GenBank/DDBJ databases">
        <title>Genome assemblies of Stephania.</title>
        <authorList>
            <person name="Yang L."/>
        </authorList>
    </citation>
    <scope>NUCLEOTIDE SEQUENCE [LARGE SCALE GENOMIC DNA]</scope>
    <source>
        <strain evidence="2">YNDBR</strain>
        <tissue evidence="2">Leaf</tissue>
    </source>
</reference>
<evidence type="ECO:0008006" key="4">
    <source>
        <dbReference type="Google" id="ProtNLM"/>
    </source>
</evidence>
<accession>A0AAP0JY77</accession>
<proteinExistence type="predicted"/>
<sequence length="51" mass="5599">MSPIKHVALSSMVVFNMVFVVFVVVVDGVVWIWPSIDSKCFGGVLMGGVKW</sequence>
<name>A0AAP0JY77_9MAGN</name>
<evidence type="ECO:0000313" key="3">
    <source>
        <dbReference type="Proteomes" id="UP001420932"/>
    </source>
</evidence>
<dbReference type="EMBL" id="JBBNAF010000005">
    <property type="protein sequence ID" value="KAK9142019.1"/>
    <property type="molecule type" value="Genomic_DNA"/>
</dbReference>